<gene>
    <name evidence="2" type="ORF">ABT322_27655</name>
</gene>
<keyword evidence="3" id="KW-1185">Reference proteome</keyword>
<sequence length="174" mass="18052">MSGLLDALMIVAVAGLVVSRQFRAHRIDTDRRWWVAPVALGVIALREPGMIDAGHRPAAVLLLAAELLIGVATGVGWAWTTRIWTAADGAVWSRGSRASIAVWTACIALRAALFAAGAALGVRQDTSALLLALAATLLARSGTLARRAQAPGRAVVTGAAHGDVAPRLARKEPA</sequence>
<name>A0ABV1VLS0_9ACTN</name>
<reference evidence="2 3" key="1">
    <citation type="submission" date="2024-06" db="EMBL/GenBank/DDBJ databases">
        <title>The Natural Products Discovery Center: Release of the First 8490 Sequenced Strains for Exploring Actinobacteria Biosynthetic Diversity.</title>
        <authorList>
            <person name="Kalkreuter E."/>
            <person name="Kautsar S.A."/>
            <person name="Yang D."/>
            <person name="Bader C.D."/>
            <person name="Teijaro C.N."/>
            <person name="Fluegel L."/>
            <person name="Davis C.M."/>
            <person name="Simpson J.R."/>
            <person name="Lauterbach L."/>
            <person name="Steele A.D."/>
            <person name="Gui C."/>
            <person name="Meng S."/>
            <person name="Li G."/>
            <person name="Viehrig K."/>
            <person name="Ye F."/>
            <person name="Su P."/>
            <person name="Kiefer A.F."/>
            <person name="Nichols A."/>
            <person name="Cepeda A.J."/>
            <person name="Yan W."/>
            <person name="Fan B."/>
            <person name="Jiang Y."/>
            <person name="Adhikari A."/>
            <person name="Zheng C.-J."/>
            <person name="Schuster L."/>
            <person name="Cowan T.M."/>
            <person name="Smanski M.J."/>
            <person name="Chevrette M.G."/>
            <person name="De Carvalho L.P.S."/>
            <person name="Shen B."/>
        </authorList>
    </citation>
    <scope>NUCLEOTIDE SEQUENCE [LARGE SCALE GENOMIC DNA]</scope>
    <source>
        <strain evidence="2 3">NPDC000632</strain>
    </source>
</reference>
<organism evidence="2 3">
    <name type="scientific">Streptomyces flaveolus</name>
    <dbReference type="NCBI Taxonomy" id="67297"/>
    <lineage>
        <taxon>Bacteria</taxon>
        <taxon>Bacillati</taxon>
        <taxon>Actinomycetota</taxon>
        <taxon>Actinomycetes</taxon>
        <taxon>Kitasatosporales</taxon>
        <taxon>Streptomycetaceae</taxon>
        <taxon>Streptomyces</taxon>
    </lineage>
</organism>
<accession>A0ABV1VLS0</accession>
<keyword evidence="1" id="KW-1133">Transmembrane helix</keyword>
<proteinExistence type="predicted"/>
<comment type="caution">
    <text evidence="2">The sequence shown here is derived from an EMBL/GenBank/DDBJ whole genome shotgun (WGS) entry which is preliminary data.</text>
</comment>
<evidence type="ECO:0000256" key="1">
    <source>
        <dbReference type="SAM" id="Phobius"/>
    </source>
</evidence>
<protein>
    <submittedName>
        <fullName evidence="2">DUF1453 domain-containing protein</fullName>
    </submittedName>
</protein>
<evidence type="ECO:0000313" key="2">
    <source>
        <dbReference type="EMBL" id="MER6907435.1"/>
    </source>
</evidence>
<dbReference type="Proteomes" id="UP001490330">
    <property type="component" value="Unassembled WGS sequence"/>
</dbReference>
<evidence type="ECO:0000313" key="3">
    <source>
        <dbReference type="Proteomes" id="UP001490330"/>
    </source>
</evidence>
<feature type="transmembrane region" description="Helical" evidence="1">
    <location>
        <begin position="100"/>
        <end position="122"/>
    </location>
</feature>
<feature type="transmembrane region" description="Helical" evidence="1">
    <location>
        <begin position="58"/>
        <end position="79"/>
    </location>
</feature>
<keyword evidence="1" id="KW-0812">Transmembrane</keyword>
<keyword evidence="1" id="KW-0472">Membrane</keyword>
<dbReference type="EMBL" id="JBEPCV010000032">
    <property type="protein sequence ID" value="MER6907435.1"/>
    <property type="molecule type" value="Genomic_DNA"/>
</dbReference>
<dbReference type="RefSeq" id="WP_350716096.1">
    <property type="nucleotide sequence ID" value="NZ_JBEPCO010000003.1"/>
</dbReference>